<dbReference type="Proteomes" id="UP000311382">
    <property type="component" value="Unassembled WGS sequence"/>
</dbReference>
<keyword evidence="4 10" id="KW-0547">Nucleotide-binding</keyword>
<dbReference type="FunFam" id="1.10.730.10:FF:000006">
    <property type="entry name" value="Arginyl-tRNA synthetase 2, mitochondrial"/>
    <property type="match status" value="1"/>
</dbReference>
<keyword evidence="3 10" id="KW-0436">Ligase</keyword>
<dbReference type="CDD" id="cd00671">
    <property type="entry name" value="ArgRS_core"/>
    <property type="match status" value="1"/>
</dbReference>
<dbReference type="InterPro" id="IPR009080">
    <property type="entry name" value="tRNAsynth_Ia_anticodon-bd"/>
</dbReference>
<organism evidence="12 13">
    <name type="scientific">Rhodotorula diobovata</name>
    <dbReference type="NCBI Taxonomy" id="5288"/>
    <lineage>
        <taxon>Eukaryota</taxon>
        <taxon>Fungi</taxon>
        <taxon>Dikarya</taxon>
        <taxon>Basidiomycota</taxon>
        <taxon>Pucciniomycotina</taxon>
        <taxon>Microbotryomycetes</taxon>
        <taxon>Sporidiobolales</taxon>
        <taxon>Sporidiobolaceae</taxon>
        <taxon>Rhodotorula</taxon>
    </lineage>
</organism>
<dbReference type="GO" id="GO:0005739">
    <property type="term" value="C:mitochondrion"/>
    <property type="evidence" value="ECO:0007669"/>
    <property type="project" value="TreeGrafter"/>
</dbReference>
<accession>A0A5C5FWP0</accession>
<dbReference type="SUPFAM" id="SSF52374">
    <property type="entry name" value="Nucleotidylyl transferase"/>
    <property type="match status" value="1"/>
</dbReference>
<dbReference type="InterPro" id="IPR035684">
    <property type="entry name" value="ArgRS_core"/>
</dbReference>
<evidence type="ECO:0000256" key="6">
    <source>
        <dbReference type="ARBA" id="ARBA00022917"/>
    </source>
</evidence>
<evidence type="ECO:0000259" key="11">
    <source>
        <dbReference type="SMART" id="SM00836"/>
    </source>
</evidence>
<dbReference type="SUPFAM" id="SSF55190">
    <property type="entry name" value="Arginyl-tRNA synthetase (ArgRS), N-terminal 'additional' domain"/>
    <property type="match status" value="1"/>
</dbReference>
<dbReference type="HAMAP" id="MF_00123">
    <property type="entry name" value="Arg_tRNA_synth"/>
    <property type="match status" value="1"/>
</dbReference>
<proteinExistence type="inferred from homology"/>
<comment type="similarity">
    <text evidence="1 10">Belongs to the class-I aminoacyl-tRNA synthetase family.</text>
</comment>
<evidence type="ECO:0000256" key="8">
    <source>
        <dbReference type="ARBA" id="ARBA00033033"/>
    </source>
</evidence>
<dbReference type="Gene3D" id="1.10.730.10">
    <property type="entry name" value="Isoleucyl-tRNA Synthetase, Domain 1"/>
    <property type="match status" value="1"/>
</dbReference>
<protein>
    <recommendedName>
        <fullName evidence="2">arginine--tRNA ligase</fullName>
        <ecNumber evidence="2">6.1.1.19</ecNumber>
    </recommendedName>
    <alternativeName>
        <fullName evidence="8">Arginyl-tRNA synthetase</fullName>
    </alternativeName>
</protein>
<evidence type="ECO:0000256" key="1">
    <source>
        <dbReference type="ARBA" id="ARBA00005594"/>
    </source>
</evidence>
<feature type="domain" description="DALR anticodon binding" evidence="11">
    <location>
        <begin position="513"/>
        <end position="636"/>
    </location>
</feature>
<dbReference type="SUPFAM" id="SSF47323">
    <property type="entry name" value="Anticodon-binding domain of a subclass of class I aminoacyl-tRNA synthetases"/>
    <property type="match status" value="1"/>
</dbReference>
<sequence>MASLPAFPLPAVPSVPAEHLESTAALDVFKLAAAEFIHSVFPDDVPVDKAFEGVESGKTGKQALGDFTVALPRFRLKAKPQEIADKLVAAFKPTPYLAEIGSAGAFIYFNLATEALFSTVLQQINTQTHLTPDEDHSALSHFANLSLSDSGADKLPEGLSLAKKNGYGTNKTGKGKSVIVEFSSPNIAKPFHAGHLRSTIIGAFLANLYEANGWDVLRMNYLGDWGKQFGILAVGFERYGSEEELAKDAITHLYDVYVKINKDGESDESIHDRAREFFVKMEAGDEHAVGLWKKFRDLSIVKYKETYARLNIWFDVYSGESQVSQQAQQHALEQLQGSGIVEESQGALIVDLKKYKLEKTIVRKKDGTSVYITRDIAGAAERFDKYNFDKMVYVVASQQDLHLAQFFKVLDLMGYPWAKTLQHVNFGMVQGMSTRKGTAVFLEQILDESKRVMHEVMQKNEEKYKAIEDPQYTSDKLGITAVKVQDMSGKRINNYEFKWERMTSFEGDTGPYLQYAHVRLSSVERKNAPDLVLPPPAERPTAIDVSLLTEPKAREVILLLASYPDVVKAAFKSFEPATICTFAFRLSHVISSAWETLIVKGQPRDVALARLWLYVSAKDVLGNALRLLTLEPLDRM</sequence>
<dbReference type="GO" id="GO:0005524">
    <property type="term" value="F:ATP binding"/>
    <property type="evidence" value="ECO:0007669"/>
    <property type="project" value="UniProtKB-KW"/>
</dbReference>
<dbReference type="AlphaFoldDB" id="A0A5C5FWP0"/>
<evidence type="ECO:0000256" key="7">
    <source>
        <dbReference type="ARBA" id="ARBA00023146"/>
    </source>
</evidence>
<reference evidence="12 13" key="1">
    <citation type="submission" date="2019-03" db="EMBL/GenBank/DDBJ databases">
        <title>Rhodosporidium diobovatum UCD-FST 08-225 genome sequencing, assembly, and annotation.</title>
        <authorList>
            <person name="Fakankun I.U."/>
            <person name="Fristensky B."/>
            <person name="Levin D.B."/>
        </authorList>
    </citation>
    <scope>NUCLEOTIDE SEQUENCE [LARGE SCALE GENOMIC DNA]</scope>
    <source>
        <strain evidence="12 13">UCD-FST 08-225</strain>
    </source>
</reference>
<evidence type="ECO:0000313" key="13">
    <source>
        <dbReference type="Proteomes" id="UP000311382"/>
    </source>
</evidence>
<keyword evidence="6 10" id="KW-0648">Protein biosynthesis</keyword>
<dbReference type="GO" id="GO:0006420">
    <property type="term" value="P:arginyl-tRNA aminoacylation"/>
    <property type="evidence" value="ECO:0007669"/>
    <property type="project" value="InterPro"/>
</dbReference>
<dbReference type="InterPro" id="IPR001278">
    <property type="entry name" value="Arg-tRNA-ligase"/>
</dbReference>
<dbReference type="Gene3D" id="3.40.50.620">
    <property type="entry name" value="HUPs"/>
    <property type="match status" value="1"/>
</dbReference>
<dbReference type="CDD" id="cd07956">
    <property type="entry name" value="Anticodon_Ia_Arg"/>
    <property type="match status" value="1"/>
</dbReference>
<dbReference type="PROSITE" id="PS00178">
    <property type="entry name" value="AA_TRNA_LIGASE_I"/>
    <property type="match status" value="1"/>
</dbReference>
<dbReference type="PRINTS" id="PR01038">
    <property type="entry name" value="TRNASYNTHARG"/>
</dbReference>
<evidence type="ECO:0000313" key="12">
    <source>
        <dbReference type="EMBL" id="TNY20709.1"/>
    </source>
</evidence>
<dbReference type="STRING" id="5288.A0A5C5FWP0"/>
<evidence type="ECO:0000256" key="10">
    <source>
        <dbReference type="RuleBase" id="RU363038"/>
    </source>
</evidence>
<dbReference type="InterPro" id="IPR008909">
    <property type="entry name" value="DALR_anticod-bd"/>
</dbReference>
<dbReference type="NCBIfam" id="TIGR00456">
    <property type="entry name" value="argS"/>
    <property type="match status" value="1"/>
</dbReference>
<keyword evidence="13" id="KW-1185">Reference proteome</keyword>
<evidence type="ECO:0000256" key="4">
    <source>
        <dbReference type="ARBA" id="ARBA00022741"/>
    </source>
</evidence>
<dbReference type="Pfam" id="PF05746">
    <property type="entry name" value="DALR_1"/>
    <property type="match status" value="1"/>
</dbReference>
<dbReference type="GO" id="GO:0004814">
    <property type="term" value="F:arginine-tRNA ligase activity"/>
    <property type="evidence" value="ECO:0007669"/>
    <property type="project" value="UniProtKB-EC"/>
</dbReference>
<gene>
    <name evidence="12" type="ORF">DMC30DRAFT_236183</name>
</gene>
<dbReference type="InterPro" id="IPR014729">
    <property type="entry name" value="Rossmann-like_a/b/a_fold"/>
</dbReference>
<dbReference type="Gene3D" id="3.30.1360.70">
    <property type="entry name" value="Arginyl tRNA synthetase N-terminal domain"/>
    <property type="match status" value="1"/>
</dbReference>
<dbReference type="FunFam" id="3.40.50.620:FF:000058">
    <property type="entry name" value="Mitochondrial arginyl-tRNA synthetase"/>
    <property type="match status" value="1"/>
</dbReference>
<keyword evidence="5 10" id="KW-0067">ATP-binding</keyword>
<dbReference type="InterPro" id="IPR036695">
    <property type="entry name" value="Arg-tRNA-synth_N_sf"/>
</dbReference>
<comment type="catalytic activity">
    <reaction evidence="9">
        <text>tRNA(Arg) + L-arginine + ATP = L-arginyl-tRNA(Arg) + AMP + diphosphate</text>
        <dbReference type="Rhea" id="RHEA:20301"/>
        <dbReference type="Rhea" id="RHEA-COMP:9658"/>
        <dbReference type="Rhea" id="RHEA-COMP:9673"/>
        <dbReference type="ChEBI" id="CHEBI:30616"/>
        <dbReference type="ChEBI" id="CHEBI:32682"/>
        <dbReference type="ChEBI" id="CHEBI:33019"/>
        <dbReference type="ChEBI" id="CHEBI:78442"/>
        <dbReference type="ChEBI" id="CHEBI:78513"/>
        <dbReference type="ChEBI" id="CHEBI:456215"/>
        <dbReference type="EC" id="6.1.1.19"/>
    </reaction>
</comment>
<dbReference type="EC" id="6.1.1.19" evidence="2"/>
<dbReference type="EMBL" id="SOZI01000059">
    <property type="protein sequence ID" value="TNY20709.1"/>
    <property type="molecule type" value="Genomic_DNA"/>
</dbReference>
<dbReference type="Pfam" id="PF00750">
    <property type="entry name" value="tRNA-synt_1d"/>
    <property type="match status" value="1"/>
</dbReference>
<dbReference type="OrthoDB" id="68056at2759"/>
<evidence type="ECO:0000256" key="2">
    <source>
        <dbReference type="ARBA" id="ARBA00012837"/>
    </source>
</evidence>
<dbReference type="InterPro" id="IPR001412">
    <property type="entry name" value="aa-tRNA-synth_I_CS"/>
</dbReference>
<dbReference type="GO" id="GO:0032543">
    <property type="term" value="P:mitochondrial translation"/>
    <property type="evidence" value="ECO:0007669"/>
    <property type="project" value="TreeGrafter"/>
</dbReference>
<evidence type="ECO:0000256" key="3">
    <source>
        <dbReference type="ARBA" id="ARBA00022598"/>
    </source>
</evidence>
<name>A0A5C5FWP0_9BASI</name>
<evidence type="ECO:0000256" key="9">
    <source>
        <dbReference type="ARBA" id="ARBA00049339"/>
    </source>
</evidence>
<evidence type="ECO:0000256" key="5">
    <source>
        <dbReference type="ARBA" id="ARBA00022840"/>
    </source>
</evidence>
<dbReference type="SMART" id="SM00836">
    <property type="entry name" value="DALR_1"/>
    <property type="match status" value="1"/>
</dbReference>
<comment type="caution">
    <text evidence="12">The sequence shown here is derived from an EMBL/GenBank/DDBJ whole genome shotgun (WGS) entry which is preliminary data.</text>
</comment>
<dbReference type="PANTHER" id="PTHR11956">
    <property type="entry name" value="ARGINYL-TRNA SYNTHETASE"/>
    <property type="match status" value="1"/>
</dbReference>
<dbReference type="PANTHER" id="PTHR11956:SF11">
    <property type="entry name" value="ARGININE--TRNA LIGASE, MITOCHONDRIAL-RELATED"/>
    <property type="match status" value="1"/>
</dbReference>
<keyword evidence="7 10" id="KW-0030">Aminoacyl-tRNA synthetase</keyword>